<comment type="caution">
    <text evidence="1">The sequence shown here is derived from an EMBL/GenBank/DDBJ whole genome shotgun (WGS) entry which is preliminary data.</text>
</comment>
<organism evidence="1 2">
    <name type="scientific">Anisodus tanguticus</name>
    <dbReference type="NCBI Taxonomy" id="243964"/>
    <lineage>
        <taxon>Eukaryota</taxon>
        <taxon>Viridiplantae</taxon>
        <taxon>Streptophyta</taxon>
        <taxon>Embryophyta</taxon>
        <taxon>Tracheophyta</taxon>
        <taxon>Spermatophyta</taxon>
        <taxon>Magnoliopsida</taxon>
        <taxon>eudicotyledons</taxon>
        <taxon>Gunneridae</taxon>
        <taxon>Pentapetalae</taxon>
        <taxon>asterids</taxon>
        <taxon>lamiids</taxon>
        <taxon>Solanales</taxon>
        <taxon>Solanaceae</taxon>
        <taxon>Solanoideae</taxon>
        <taxon>Hyoscyameae</taxon>
        <taxon>Anisodus</taxon>
    </lineage>
</organism>
<reference evidence="1" key="1">
    <citation type="submission" date="2023-12" db="EMBL/GenBank/DDBJ databases">
        <title>Genome assembly of Anisodus tanguticus.</title>
        <authorList>
            <person name="Wang Y.-J."/>
        </authorList>
    </citation>
    <scope>NUCLEOTIDE SEQUENCE</scope>
    <source>
        <strain evidence="1">KB-2021</strain>
        <tissue evidence="1">Leaf</tissue>
    </source>
</reference>
<dbReference type="Proteomes" id="UP001291623">
    <property type="component" value="Unassembled WGS sequence"/>
</dbReference>
<dbReference type="EMBL" id="JAVYJV010000023">
    <property type="protein sequence ID" value="KAK4339499.1"/>
    <property type="molecule type" value="Genomic_DNA"/>
</dbReference>
<proteinExistence type="predicted"/>
<accession>A0AAE1QUI8</accession>
<gene>
    <name evidence="1" type="ORF">RND71_040961</name>
</gene>
<keyword evidence="2" id="KW-1185">Reference proteome</keyword>
<evidence type="ECO:0000313" key="1">
    <source>
        <dbReference type="EMBL" id="KAK4339499.1"/>
    </source>
</evidence>
<evidence type="ECO:0000313" key="2">
    <source>
        <dbReference type="Proteomes" id="UP001291623"/>
    </source>
</evidence>
<name>A0AAE1QUI8_9SOLA</name>
<sequence length="74" mass="8405">MPCNSQPTENMSCGRKRKISTVKELEKDNRILRAAMLKKRFADMIIKSQQQVLGKAFDGEAIARRESQVAAPKR</sequence>
<protein>
    <submittedName>
        <fullName evidence="1">Uncharacterized protein</fullName>
    </submittedName>
</protein>
<dbReference type="AlphaFoldDB" id="A0AAE1QUI8"/>